<keyword evidence="3" id="KW-1185">Reference proteome</keyword>
<feature type="transmembrane region" description="Helical" evidence="1">
    <location>
        <begin position="30"/>
        <end position="51"/>
    </location>
</feature>
<dbReference type="HOGENOM" id="CLU_2996713_0_0_1"/>
<dbReference type="AlphaFoldDB" id="A0A0C2Y7D2"/>
<evidence type="ECO:0000313" key="3">
    <source>
        <dbReference type="Proteomes" id="UP000053424"/>
    </source>
</evidence>
<reference evidence="2 3" key="1">
    <citation type="submission" date="2014-04" db="EMBL/GenBank/DDBJ databases">
        <authorList>
            <consortium name="DOE Joint Genome Institute"/>
            <person name="Kuo A."/>
            <person name="Gay G."/>
            <person name="Dore J."/>
            <person name="Kohler A."/>
            <person name="Nagy L.G."/>
            <person name="Floudas D."/>
            <person name="Copeland A."/>
            <person name="Barry K.W."/>
            <person name="Cichocki N."/>
            <person name="Veneault-Fourrey C."/>
            <person name="LaButti K."/>
            <person name="Lindquist E.A."/>
            <person name="Lipzen A."/>
            <person name="Lundell T."/>
            <person name="Morin E."/>
            <person name="Murat C."/>
            <person name="Sun H."/>
            <person name="Tunlid A."/>
            <person name="Henrissat B."/>
            <person name="Grigoriev I.V."/>
            <person name="Hibbett D.S."/>
            <person name="Martin F."/>
            <person name="Nordberg H.P."/>
            <person name="Cantor M.N."/>
            <person name="Hua S.X."/>
        </authorList>
    </citation>
    <scope>NUCLEOTIDE SEQUENCE [LARGE SCALE GENOMIC DNA]</scope>
    <source>
        <strain evidence="3">h7</strain>
    </source>
</reference>
<accession>A0A0C2Y7D2</accession>
<keyword evidence="1" id="KW-0812">Transmembrane</keyword>
<organism evidence="2 3">
    <name type="scientific">Hebeloma cylindrosporum</name>
    <dbReference type="NCBI Taxonomy" id="76867"/>
    <lineage>
        <taxon>Eukaryota</taxon>
        <taxon>Fungi</taxon>
        <taxon>Dikarya</taxon>
        <taxon>Basidiomycota</taxon>
        <taxon>Agaricomycotina</taxon>
        <taxon>Agaricomycetes</taxon>
        <taxon>Agaricomycetidae</taxon>
        <taxon>Agaricales</taxon>
        <taxon>Agaricineae</taxon>
        <taxon>Hymenogastraceae</taxon>
        <taxon>Hebeloma</taxon>
    </lineage>
</organism>
<name>A0A0C2Y7D2_HEBCY</name>
<keyword evidence="1" id="KW-0472">Membrane</keyword>
<proteinExistence type="predicted"/>
<reference evidence="3" key="2">
    <citation type="submission" date="2015-01" db="EMBL/GenBank/DDBJ databases">
        <title>Evolutionary Origins and Diversification of the Mycorrhizal Mutualists.</title>
        <authorList>
            <consortium name="DOE Joint Genome Institute"/>
            <consortium name="Mycorrhizal Genomics Consortium"/>
            <person name="Kohler A."/>
            <person name="Kuo A."/>
            <person name="Nagy L.G."/>
            <person name="Floudas D."/>
            <person name="Copeland A."/>
            <person name="Barry K.W."/>
            <person name="Cichocki N."/>
            <person name="Veneault-Fourrey C."/>
            <person name="LaButti K."/>
            <person name="Lindquist E.A."/>
            <person name="Lipzen A."/>
            <person name="Lundell T."/>
            <person name="Morin E."/>
            <person name="Murat C."/>
            <person name="Riley R."/>
            <person name="Ohm R."/>
            <person name="Sun H."/>
            <person name="Tunlid A."/>
            <person name="Henrissat B."/>
            <person name="Grigoriev I.V."/>
            <person name="Hibbett D.S."/>
            <person name="Martin F."/>
        </authorList>
    </citation>
    <scope>NUCLEOTIDE SEQUENCE [LARGE SCALE GENOMIC DNA]</scope>
    <source>
        <strain evidence="3">h7</strain>
    </source>
</reference>
<dbReference type="EMBL" id="KN831801">
    <property type="protein sequence ID" value="KIM36942.1"/>
    <property type="molecule type" value="Genomic_DNA"/>
</dbReference>
<protein>
    <submittedName>
        <fullName evidence="2">Uncharacterized protein</fullName>
    </submittedName>
</protein>
<keyword evidence="1" id="KW-1133">Transmembrane helix</keyword>
<gene>
    <name evidence="2" type="ORF">M413DRAFT_282624</name>
</gene>
<dbReference type="Proteomes" id="UP000053424">
    <property type="component" value="Unassembled WGS sequence"/>
</dbReference>
<evidence type="ECO:0000313" key="2">
    <source>
        <dbReference type="EMBL" id="KIM36942.1"/>
    </source>
</evidence>
<evidence type="ECO:0000256" key="1">
    <source>
        <dbReference type="SAM" id="Phobius"/>
    </source>
</evidence>
<sequence>MTLPKHRGHDAATPQRITTALLSTASSTTYTFFFSSSVLLACGWHVLAWSLDHWTVT</sequence>